<gene>
    <name evidence="1" type="ORF">PSH97_00180</name>
</gene>
<protein>
    <submittedName>
        <fullName evidence="1">Uncharacterized protein</fullName>
    </submittedName>
</protein>
<accession>A0ABY9EX44</accession>
<name>A0ABY9EX44_9PSED</name>
<sequence length="957" mass="103859">MDIEHFPSQGEQLRSLRLAPPHLPSWTTPVQGYDGGIGVAASEGGLRFTINPWLNMDVGSVVRLYWGNDLSPIWTKTIGADEKDKQVHGTIDAGYIVRGDLFPLFYSVQRGPQVPEDSTPWLKLLVKLDRPGGFDDDYGEPGHSHLHYSIPQAIIDNGVGPAEAEAGVPITIMRYPFMRVNDRIHCIWGFVSVVVHVTSDHVDDPANNPLIVLIDKATIELVGDGGKIGVSFQAIDEVGNYPDPRSPWSAITNLIVDLKQNRLPEPIVIEADPDTDVIDLVELGEKDVTILVNTVGFKEGNIIRMTWIGTPAAGSQVIHGPIDLPVIRAGIAVTFSVPNTKVKAIAKGRATVAYVLKSEGVADRPSKNASVSVEGDISRLQAPSVLQAPGGVLPADSPLATVSVPYYEGRRSGDLITIHWQGTRPGGETYYSTRAIVSDEPEYEPIERSVPASEIAPLDGGSVKIHYTVANDDVMLSSVRDSLPLNLTVGVAQPELIEPDVLQADSNNVLLPENAPAGADVIAPFTGTVAGDTVGLRWVGSISGAHPLYEIPLSSHTAGQPVPFLVQPVYITANRNGKAEASYYVKRAGQPLRNSRVRTLSIGVTQPKWAAPEVLEAPEGRLDPNTHQNGFTVRVDTTALNEDDGIDLIGEGSIRPERRYVTSQPHIDFPILAPITGANLGRAVNIRYDVVRSTGPLPSENMSLQVGTLLLQNMPMPLLEGFDSEFMNTGGIQDSTKVLCTQWLFQLYGAPVWLSYIENRSDSTSRNHDQLAGEPNNRLDGLAHTAAVQWLRECNEGSTVSVVLKVGLFQAATLADAVACPVRIYTVRTGSDDWTTFTGGEWNGWSASDSGYPAKISEGGGEYFIEAQSSYLAINKQFINLAVGAQYELSFNYYITSRALLIISRTGLPSITADLEQFNTWGYYKLVYPNNSASPTIHIRIAQPAAKMDNIRLRQIT</sequence>
<keyword evidence="2" id="KW-1185">Reference proteome</keyword>
<reference evidence="1 2" key="1">
    <citation type="submission" date="2023-02" db="EMBL/GenBank/DDBJ databases">
        <title>Evolution of Hrp T3SS in non-pathogenic Pseudomonas fluorescens.</title>
        <authorList>
            <person name="Liao K."/>
            <person name="Wei H."/>
            <person name="Gu Y."/>
        </authorList>
    </citation>
    <scope>NUCLEOTIDE SEQUENCE [LARGE SCALE GENOMIC DNA]</scope>
    <source>
        <strain evidence="1 2">FP1935</strain>
    </source>
</reference>
<proteinExistence type="predicted"/>
<organism evidence="1 2">
    <name type="scientific">Pseudomonas cucumis</name>
    <dbReference type="NCBI Taxonomy" id="2954082"/>
    <lineage>
        <taxon>Bacteria</taxon>
        <taxon>Pseudomonadati</taxon>
        <taxon>Pseudomonadota</taxon>
        <taxon>Gammaproteobacteria</taxon>
        <taxon>Pseudomonadales</taxon>
        <taxon>Pseudomonadaceae</taxon>
        <taxon>Pseudomonas</taxon>
    </lineage>
</organism>
<dbReference type="EMBL" id="CP117454">
    <property type="protein sequence ID" value="WLG84989.1"/>
    <property type="molecule type" value="Genomic_DNA"/>
</dbReference>
<dbReference type="Proteomes" id="UP001239418">
    <property type="component" value="Chromosome"/>
</dbReference>
<dbReference type="RefSeq" id="WP_305447628.1">
    <property type="nucleotide sequence ID" value="NZ_CP117454.1"/>
</dbReference>
<evidence type="ECO:0000313" key="2">
    <source>
        <dbReference type="Proteomes" id="UP001239418"/>
    </source>
</evidence>
<evidence type="ECO:0000313" key="1">
    <source>
        <dbReference type="EMBL" id="WLG84989.1"/>
    </source>
</evidence>